<proteinExistence type="predicted"/>
<dbReference type="Gene3D" id="2.120.10.10">
    <property type="match status" value="1"/>
</dbReference>
<dbReference type="CDD" id="cd15482">
    <property type="entry name" value="Sialidase_non-viral"/>
    <property type="match status" value="1"/>
</dbReference>
<feature type="non-terminal residue" evidence="1">
    <location>
        <position position="267"/>
    </location>
</feature>
<organism evidence="1">
    <name type="scientific">marine sediment metagenome</name>
    <dbReference type="NCBI Taxonomy" id="412755"/>
    <lineage>
        <taxon>unclassified sequences</taxon>
        <taxon>metagenomes</taxon>
        <taxon>ecological metagenomes</taxon>
    </lineage>
</organism>
<accession>X0UG19</accession>
<dbReference type="SUPFAM" id="SSF50939">
    <property type="entry name" value="Sialidases"/>
    <property type="match status" value="1"/>
</dbReference>
<evidence type="ECO:0008006" key="2">
    <source>
        <dbReference type="Google" id="ProtNLM"/>
    </source>
</evidence>
<gene>
    <name evidence="1" type="ORF">S01H1_40245</name>
</gene>
<comment type="caution">
    <text evidence="1">The sequence shown here is derived from an EMBL/GenBank/DDBJ whole genome shotgun (WGS) entry which is preliminary data.</text>
</comment>
<protein>
    <recommendedName>
        <fullName evidence="2">Sialidase domain-containing protein</fullName>
    </recommendedName>
</protein>
<dbReference type="InterPro" id="IPR036278">
    <property type="entry name" value="Sialidase_sf"/>
</dbReference>
<evidence type="ECO:0000313" key="1">
    <source>
        <dbReference type="EMBL" id="GAG04495.1"/>
    </source>
</evidence>
<feature type="non-terminal residue" evidence="1">
    <location>
        <position position="1"/>
    </location>
</feature>
<sequence length="267" mass="30546">DPDYVCFIPGSYDYRTSDSHNEHFLVFDGPDGSLMAVWTQAVTKDVRGHRNRIVFAKSKGEGITWSEPQHLVGPENAEDDANIASWAFPLVSGSGRIYVLWNQNQDKAGWIYFHTGTMAGMYSDDNGKTWSEPQDIAMPVSPYSDPTGNTPDEWIVWQKPERAPDNKYFVGYSRWVHESMAFYNKENIPNGWVWIESVVEFMKFDNIDDNPQPADIQITYSAWGDKALRVPHFLEPKLSIAQEPSIVSLPDDRLFCVMRTATGYIWY</sequence>
<dbReference type="AlphaFoldDB" id="X0UG19"/>
<reference evidence="1" key="1">
    <citation type="journal article" date="2014" name="Front. Microbiol.">
        <title>High frequency of phylogenetically diverse reductive dehalogenase-homologous genes in deep subseafloor sedimentary metagenomes.</title>
        <authorList>
            <person name="Kawai M."/>
            <person name="Futagami T."/>
            <person name="Toyoda A."/>
            <person name="Takaki Y."/>
            <person name="Nishi S."/>
            <person name="Hori S."/>
            <person name="Arai W."/>
            <person name="Tsubouchi T."/>
            <person name="Morono Y."/>
            <person name="Uchiyama I."/>
            <person name="Ito T."/>
            <person name="Fujiyama A."/>
            <person name="Inagaki F."/>
            <person name="Takami H."/>
        </authorList>
    </citation>
    <scope>NUCLEOTIDE SEQUENCE</scope>
    <source>
        <strain evidence="1">Expedition CK06-06</strain>
    </source>
</reference>
<name>X0UG19_9ZZZZ</name>
<dbReference type="EMBL" id="BARS01025469">
    <property type="protein sequence ID" value="GAG04495.1"/>
    <property type="molecule type" value="Genomic_DNA"/>
</dbReference>